<comment type="catalytic activity">
    <reaction evidence="8 10">
        <text>D-alanyl-D-alanine + UDP-N-acetyl-alpha-D-muramoyl-L-alanyl-gamma-D-glutamyl-meso-2,6-diaminopimelate + ATP = UDP-N-acetyl-alpha-D-muramoyl-L-alanyl-gamma-D-glutamyl-meso-2,6-diaminopimeloyl-D-alanyl-D-alanine + ADP + phosphate + H(+)</text>
        <dbReference type="Rhea" id="RHEA:28374"/>
        <dbReference type="ChEBI" id="CHEBI:15378"/>
        <dbReference type="ChEBI" id="CHEBI:30616"/>
        <dbReference type="ChEBI" id="CHEBI:43474"/>
        <dbReference type="ChEBI" id="CHEBI:57822"/>
        <dbReference type="ChEBI" id="CHEBI:61386"/>
        <dbReference type="ChEBI" id="CHEBI:83905"/>
        <dbReference type="ChEBI" id="CHEBI:456216"/>
        <dbReference type="EC" id="6.3.2.10"/>
    </reaction>
</comment>
<dbReference type="InterPro" id="IPR005863">
    <property type="entry name" value="UDP-N-AcMur_synth"/>
</dbReference>
<feature type="binding site" evidence="7">
    <location>
        <position position="24"/>
    </location>
    <ligand>
        <name>UDP-N-acetyl-alpha-D-muramoyl-L-alanyl-D-glutamate</name>
        <dbReference type="ChEBI" id="CHEBI:83900"/>
    </ligand>
</feature>
<feature type="binding site" evidence="8">
    <location>
        <begin position="578"/>
        <end position="584"/>
    </location>
    <ligand>
        <name>ATP</name>
        <dbReference type="ChEBI" id="CHEBI:30616"/>
    </ligand>
</feature>
<sequence length="929" mass="100425">MTVQDILHWLQQHVAPTVHLQLNSRDITKGDVFVACTGTSQNGAAYIKDAIANGAAAILLEQSHDRQVLSGYPVPVLTVPGLRQLLGELGDTWYGHPSEQVFVIAVTGTNGKTSCATWLARALTANGVPCATIGTLGMVLPNNDNLGGSLTTPDVLTLHRLLAELRNREINAVSIEASSIGLDQGRMDGLRIQIAAFSNLTLDHLDYHKDMGQYEQAKMRLFHWPGLQHAVINLDDPAGERIFHDSHAENTIGYSLKNHAKAKILAKEHRFYDYGLAFDLFSSQGEAQVLTRLLGEHNISNLLLVAGVLQAMGWELADIVKTISLFEPVPGRLQIVKGLDAEGETGMQPLVVVDYSHTPDSLERALDALRPTALARKGRLICVFGCGGDRDKVKRPVMGKIVSQKADLVYVTSDNPRTEDPEQILAEILVGMPSAPNVLPDRASAILQAVLHAMPTDVILVAGKGHETYQEINHVRTNFDDREWSVLALALRHATGVSSDSRSVGKGQIFIALQGENFDAHDFLDKVQQTGALLAVVSRKNPLIDLPQVLVADTGRALELMGKAWRSLFDIPVIGVAGSNGKTTTKEMIASILAAHVGPDHCIATKGNLNNQIGVPLSLLGLNENHQVAVFELGMNHPGEIRLLTDLARPTVGLVNNAQREHQEFMQTVEAVALENADVIAGLDLSGVAVFPADEPYTALWEDIAGNRHRILFGFGEQADVTAQELEADSNGSRFLLVTPKASGRVSLNIPGHHNVRNALAATACALAIGIPLDTIIIGLQKFSPVKGRMQGFVLSDGTKLLDDSYNANPDSVRAAIDVLSQLPGIKILVLGDMAEVGEDGPQMHAEVGFYAKEKGIDYLLAYGDASMQTVQAFGSQATHFEDIHQMAPHIRNLKPLNILVKGSRSMRMERVIADLQKASSIEGEKDAV</sequence>
<dbReference type="InterPro" id="IPR036615">
    <property type="entry name" value="Mur_ligase_C_dom_sf"/>
</dbReference>
<dbReference type="NCBIfam" id="NF001126">
    <property type="entry name" value="PRK00139.1-4"/>
    <property type="match status" value="1"/>
</dbReference>
<name>A0ABS1EFZ9_9BURK</name>
<comment type="caution">
    <text evidence="7">Lacks conserved residue(s) required for the propagation of feature annotation.</text>
</comment>
<dbReference type="InterPro" id="IPR036565">
    <property type="entry name" value="Mur-like_cat_sf"/>
</dbReference>
<dbReference type="Pfam" id="PF08245">
    <property type="entry name" value="Mur_ligase_M"/>
    <property type="match status" value="2"/>
</dbReference>
<dbReference type="Pfam" id="PF02875">
    <property type="entry name" value="Mur_ligase_C"/>
    <property type="match status" value="2"/>
</dbReference>
<dbReference type="HAMAP" id="MF_00208">
    <property type="entry name" value="MurE"/>
    <property type="match status" value="1"/>
</dbReference>
<keyword evidence="6 8" id="KW-0961">Cell wall biogenesis/degradation</keyword>
<keyword evidence="2 8" id="KW-0132">Cell division</keyword>
<organism evidence="14 15">
    <name type="scientific">Advenella mandrilli</name>
    <dbReference type="NCBI Taxonomy" id="2800330"/>
    <lineage>
        <taxon>Bacteria</taxon>
        <taxon>Pseudomonadati</taxon>
        <taxon>Pseudomonadota</taxon>
        <taxon>Betaproteobacteria</taxon>
        <taxon>Burkholderiales</taxon>
        <taxon>Alcaligenaceae</taxon>
    </lineage>
</organism>
<dbReference type="Gene3D" id="3.40.1190.10">
    <property type="entry name" value="Mur-like, catalytic domain"/>
    <property type="match status" value="2"/>
</dbReference>
<gene>
    <name evidence="8 14" type="primary">murF</name>
    <name evidence="7" type="synonym">murE</name>
    <name evidence="14" type="ORF">JHL22_12205</name>
</gene>
<keyword evidence="8" id="KW-0067">ATP-binding</keyword>
<reference evidence="14 15" key="1">
    <citation type="submission" date="2020-12" db="EMBL/GenBank/DDBJ databases">
        <authorList>
            <person name="Lu T."/>
            <person name="Wang Q."/>
            <person name="Han X."/>
        </authorList>
    </citation>
    <scope>NUCLEOTIDE SEQUENCE [LARGE SCALE GENOMIC DNA]</scope>
    <source>
        <strain evidence="14 15">WQ 585</strain>
    </source>
</reference>
<keyword evidence="8" id="KW-0963">Cytoplasm</keyword>
<dbReference type="InterPro" id="IPR000713">
    <property type="entry name" value="Mur_ligase_N"/>
</dbReference>
<keyword evidence="8" id="KW-0547">Nucleotide-binding</keyword>
<dbReference type="EC" id="6.3.2.13" evidence="7"/>
<comment type="similarity">
    <text evidence="8">Belongs to the MurCDEF family. MurF subfamily.</text>
</comment>
<evidence type="ECO:0000256" key="7">
    <source>
        <dbReference type="HAMAP-Rule" id="MF_00208"/>
    </source>
</evidence>
<feature type="binding site" evidence="7">
    <location>
        <position position="186"/>
    </location>
    <ligand>
        <name>UDP-N-acetyl-alpha-D-muramoyl-L-alanyl-D-glutamate</name>
        <dbReference type="ChEBI" id="CHEBI:83900"/>
    </ligand>
</feature>
<dbReference type="RefSeq" id="WP_200237883.1">
    <property type="nucleotide sequence ID" value="NZ_JAENGP010000014.1"/>
</dbReference>
<keyword evidence="5 8" id="KW-0131">Cell cycle</keyword>
<keyword evidence="15" id="KW-1185">Reference proteome</keyword>
<comment type="caution">
    <text evidence="14">The sequence shown here is derived from an EMBL/GenBank/DDBJ whole genome shotgun (WGS) entry which is preliminary data.</text>
</comment>
<dbReference type="EC" id="6.3.2.10" evidence="8"/>
<feature type="binding site" evidence="7">
    <location>
        <position position="22"/>
    </location>
    <ligand>
        <name>UDP-N-acetyl-alpha-D-muramoyl-L-alanyl-D-glutamate</name>
        <dbReference type="ChEBI" id="CHEBI:83900"/>
    </ligand>
</feature>
<evidence type="ECO:0000256" key="5">
    <source>
        <dbReference type="ARBA" id="ARBA00023306"/>
    </source>
</evidence>
<keyword evidence="7" id="KW-0460">Magnesium</keyword>
<evidence type="ECO:0000256" key="4">
    <source>
        <dbReference type="ARBA" id="ARBA00022984"/>
    </source>
</evidence>
<comment type="cofactor">
    <cofactor evidence="7">
        <name>Mg(2+)</name>
        <dbReference type="ChEBI" id="CHEBI:18420"/>
    </cofactor>
</comment>
<feature type="binding site" evidence="7">
    <location>
        <position position="467"/>
    </location>
    <ligand>
        <name>meso-2,6-diaminopimelate</name>
        <dbReference type="ChEBI" id="CHEBI:57791"/>
    </ligand>
</feature>
<feature type="short sequence motif" description="Meso-diaminopimelate recognition motif" evidence="7">
    <location>
        <begin position="414"/>
        <end position="417"/>
    </location>
</feature>
<dbReference type="Gene3D" id="3.40.1390.10">
    <property type="entry name" value="MurE/MurF, N-terminal domain"/>
    <property type="match status" value="2"/>
</dbReference>
<feature type="binding site" evidence="7">
    <location>
        <begin position="414"/>
        <end position="417"/>
    </location>
    <ligand>
        <name>meso-2,6-diaminopimelate</name>
        <dbReference type="ChEBI" id="CHEBI:57791"/>
    </ligand>
</feature>
<evidence type="ECO:0000313" key="15">
    <source>
        <dbReference type="Proteomes" id="UP000635316"/>
    </source>
</evidence>
<feature type="binding site" evidence="7">
    <location>
        <position position="178"/>
    </location>
    <ligand>
        <name>UDP-N-acetyl-alpha-D-muramoyl-L-alanyl-D-glutamate</name>
        <dbReference type="ChEBI" id="CHEBI:83900"/>
    </ligand>
</feature>
<evidence type="ECO:0000256" key="1">
    <source>
        <dbReference type="ARBA" id="ARBA00005898"/>
    </source>
</evidence>
<dbReference type="EMBL" id="JAENGP010000014">
    <property type="protein sequence ID" value="MBK1781980.1"/>
    <property type="molecule type" value="Genomic_DNA"/>
</dbReference>
<dbReference type="Pfam" id="PF01225">
    <property type="entry name" value="Mur_ligase"/>
    <property type="match status" value="1"/>
</dbReference>
<dbReference type="InterPro" id="IPR005761">
    <property type="entry name" value="UDP-N-AcMur-Glu-dNH2Pim_ligase"/>
</dbReference>
<keyword evidence="4 8" id="KW-0573">Peptidoglycan synthesis</keyword>
<dbReference type="PANTHER" id="PTHR23135">
    <property type="entry name" value="MUR LIGASE FAMILY MEMBER"/>
    <property type="match status" value="1"/>
</dbReference>
<feature type="binding site" evidence="7">
    <location>
        <position position="184"/>
    </location>
    <ligand>
        <name>UDP-N-acetyl-alpha-D-muramoyl-L-alanyl-D-glutamate</name>
        <dbReference type="ChEBI" id="CHEBI:83900"/>
    </ligand>
</feature>
<dbReference type="NCBIfam" id="TIGR01085">
    <property type="entry name" value="murE"/>
    <property type="match status" value="1"/>
</dbReference>
<dbReference type="GO" id="GO:0016874">
    <property type="term" value="F:ligase activity"/>
    <property type="evidence" value="ECO:0007669"/>
    <property type="project" value="UniProtKB-KW"/>
</dbReference>
<evidence type="ECO:0000256" key="10">
    <source>
        <dbReference type="RuleBase" id="RU004136"/>
    </source>
</evidence>
<feature type="domain" description="Mur ligase C-terminal" evidence="12">
    <location>
        <begin position="348"/>
        <end position="465"/>
    </location>
</feature>
<feature type="domain" description="Mur ligase N-terminal catalytic" evidence="11">
    <location>
        <begin position="20"/>
        <end position="93"/>
    </location>
</feature>
<comment type="subcellular location">
    <subcellularLocation>
        <location evidence="8 9">Cytoplasm</location>
    </subcellularLocation>
</comment>
<evidence type="ECO:0000256" key="3">
    <source>
        <dbReference type="ARBA" id="ARBA00022960"/>
    </source>
</evidence>
<dbReference type="SUPFAM" id="SSF53623">
    <property type="entry name" value="MurD-like peptide ligases, catalytic domain"/>
    <property type="match status" value="2"/>
</dbReference>
<dbReference type="NCBIfam" id="TIGR01143">
    <property type="entry name" value="murF"/>
    <property type="match status" value="1"/>
</dbReference>
<keyword evidence="3 8" id="KW-0133">Cell shape</keyword>
<dbReference type="Gene3D" id="3.90.190.20">
    <property type="entry name" value="Mur ligase, C-terminal domain"/>
    <property type="match status" value="2"/>
</dbReference>
<comment type="PTM">
    <text evidence="7">Carboxylation is probably crucial for Mg(2+) binding and, consequently, for the gamma-phosphate positioning of ATP.</text>
</comment>
<dbReference type="InterPro" id="IPR013221">
    <property type="entry name" value="Mur_ligase_cen"/>
</dbReference>
<feature type="domain" description="Mur ligase C-terminal" evidence="12">
    <location>
        <begin position="788"/>
        <end position="904"/>
    </location>
</feature>
<keyword evidence="8 14" id="KW-0436">Ligase</keyword>
<evidence type="ECO:0000259" key="12">
    <source>
        <dbReference type="Pfam" id="PF02875"/>
    </source>
</evidence>
<evidence type="ECO:0000259" key="11">
    <source>
        <dbReference type="Pfam" id="PF01225"/>
    </source>
</evidence>
<protein>
    <recommendedName>
        <fullName evidence="7 8">Multifunctional fusion protein</fullName>
    </recommendedName>
    <domain>
        <recommendedName>
            <fullName evidence="7">UDP-N-acetylmuramoyl-L-alanyl-D-glutamate--2,6-diaminopimelate ligase</fullName>
            <ecNumber evidence="7">6.3.2.13</ecNumber>
        </recommendedName>
        <alternativeName>
            <fullName evidence="7">Meso-A2pm-adding enzyme</fullName>
        </alternativeName>
        <alternativeName>
            <fullName evidence="7">Meso-diaminopimelate-adding enzyme</fullName>
        </alternativeName>
        <alternativeName>
            <fullName evidence="7">UDP-MurNAc-L-Ala-D-Glu:meso-diaminopimelate ligase</fullName>
        </alternativeName>
        <alternativeName>
            <fullName evidence="7">UDP-MurNAc-tripeptide synthetase</fullName>
        </alternativeName>
        <alternativeName>
            <fullName evidence="7">UDP-N-acetylmuramyl-tripeptide synthetase</fullName>
        </alternativeName>
    </domain>
    <domain>
        <recommendedName>
            <fullName evidence="8">UDP-N-acetylmuramoyl-tripeptide--D-alanyl-D-alanine ligase</fullName>
            <ecNumber evidence="8">6.3.2.10</ecNumber>
        </recommendedName>
        <alternativeName>
            <fullName evidence="8">D-alanyl-D-alanine-adding enzyme</fullName>
        </alternativeName>
    </domain>
</protein>
<feature type="binding site" evidence="7">
    <location>
        <position position="390"/>
    </location>
    <ligand>
        <name>meso-2,6-diaminopimelate</name>
        <dbReference type="ChEBI" id="CHEBI:57791"/>
    </ligand>
</feature>
<evidence type="ECO:0000256" key="9">
    <source>
        <dbReference type="RuleBase" id="RU004135"/>
    </source>
</evidence>
<comment type="similarity">
    <text evidence="1 7">Belongs to the MurCDEF family. MurE subfamily.</text>
</comment>
<feature type="domain" description="Mur ligase central" evidence="13">
    <location>
        <begin position="106"/>
        <end position="308"/>
    </location>
</feature>
<comment type="pathway">
    <text evidence="8 9">Cell wall biogenesis; peptidoglycan biosynthesis.</text>
</comment>
<dbReference type="SUPFAM" id="SSF63418">
    <property type="entry name" value="MurE/MurF N-terminal domain"/>
    <property type="match status" value="2"/>
</dbReference>
<evidence type="ECO:0000313" key="14">
    <source>
        <dbReference type="EMBL" id="MBK1781980.1"/>
    </source>
</evidence>
<evidence type="ECO:0000256" key="8">
    <source>
        <dbReference type="HAMAP-Rule" id="MF_02019"/>
    </source>
</evidence>
<feature type="binding site" evidence="7">
    <location>
        <begin position="151"/>
        <end position="152"/>
    </location>
    <ligand>
        <name>UDP-N-acetyl-alpha-D-muramoyl-L-alanyl-D-glutamate</name>
        <dbReference type="ChEBI" id="CHEBI:83900"/>
    </ligand>
</feature>
<dbReference type="InterPro" id="IPR035911">
    <property type="entry name" value="MurE/MurF_N"/>
</dbReference>
<evidence type="ECO:0000256" key="6">
    <source>
        <dbReference type="ARBA" id="ARBA00023316"/>
    </source>
</evidence>
<dbReference type="InterPro" id="IPR004101">
    <property type="entry name" value="Mur_ligase_C"/>
</dbReference>
<dbReference type="SUPFAM" id="SSF53244">
    <property type="entry name" value="MurD-like peptide ligases, peptide-binding domain"/>
    <property type="match status" value="2"/>
</dbReference>
<comment type="function">
    <text evidence="7">Catalyzes the addition of meso-diaminopimelic acid to the nucleotide precursor UDP-N-acetylmuramoyl-L-alanyl-D-glutamate (UMAG) in the biosynthesis of bacterial cell-wall peptidoglycan.</text>
</comment>
<dbReference type="PANTHER" id="PTHR23135:SF4">
    <property type="entry name" value="UDP-N-ACETYLMURAMOYL-L-ALANYL-D-GLUTAMATE--2,6-DIAMINOPIMELATE LIGASE MURE HOMOLOG, CHLOROPLASTIC"/>
    <property type="match status" value="1"/>
</dbReference>
<feature type="binding site" evidence="7">
    <location>
        <position position="463"/>
    </location>
    <ligand>
        <name>meso-2,6-diaminopimelate</name>
        <dbReference type="ChEBI" id="CHEBI:57791"/>
    </ligand>
</feature>
<dbReference type="Proteomes" id="UP000635316">
    <property type="component" value="Unassembled WGS sequence"/>
</dbReference>
<dbReference type="NCBIfam" id="NF008896">
    <property type="entry name" value="PRK11929.1"/>
    <property type="match status" value="1"/>
</dbReference>
<evidence type="ECO:0000259" key="13">
    <source>
        <dbReference type="Pfam" id="PF08245"/>
    </source>
</evidence>
<dbReference type="HAMAP" id="MF_02019">
    <property type="entry name" value="MurF"/>
    <property type="match status" value="1"/>
</dbReference>
<accession>A0ABS1EFZ9</accession>
<evidence type="ECO:0000256" key="2">
    <source>
        <dbReference type="ARBA" id="ARBA00022618"/>
    </source>
</evidence>
<comment type="function">
    <text evidence="8 10">Involved in cell wall formation. Catalyzes the final step in the synthesis of UDP-N-acetylmuramoyl-pentapeptide, the precursor of murein.</text>
</comment>
<feature type="domain" description="Mur ligase central" evidence="13">
    <location>
        <begin position="576"/>
        <end position="766"/>
    </location>
</feature>
<comment type="catalytic activity">
    <reaction evidence="7">
        <text>UDP-N-acetyl-alpha-D-muramoyl-L-alanyl-D-glutamate + meso-2,6-diaminopimelate + ATP = UDP-N-acetyl-alpha-D-muramoyl-L-alanyl-gamma-D-glutamyl-meso-2,6-diaminopimelate + ADP + phosphate + H(+)</text>
        <dbReference type="Rhea" id="RHEA:23676"/>
        <dbReference type="ChEBI" id="CHEBI:15378"/>
        <dbReference type="ChEBI" id="CHEBI:30616"/>
        <dbReference type="ChEBI" id="CHEBI:43474"/>
        <dbReference type="ChEBI" id="CHEBI:57791"/>
        <dbReference type="ChEBI" id="CHEBI:83900"/>
        <dbReference type="ChEBI" id="CHEBI:83905"/>
        <dbReference type="ChEBI" id="CHEBI:456216"/>
        <dbReference type="EC" id="6.3.2.13"/>
    </reaction>
</comment>
<feature type="modified residue" description="N6-carboxylysine" evidence="7">
    <location>
        <position position="218"/>
    </location>
</feature>
<feature type="binding site" evidence="7">
    <location>
        <begin position="108"/>
        <end position="114"/>
    </location>
    <ligand>
        <name>ATP</name>
        <dbReference type="ChEBI" id="CHEBI:30616"/>
    </ligand>
</feature>
<proteinExistence type="inferred from homology"/>